<dbReference type="PANTHER" id="PTHR37404:SF1">
    <property type="entry name" value="HCG1796489"/>
    <property type="match status" value="1"/>
</dbReference>
<evidence type="ECO:0000256" key="1">
    <source>
        <dbReference type="SAM" id="MobiDB-lite"/>
    </source>
</evidence>
<proteinExistence type="predicted"/>
<dbReference type="EMBL" id="RQTK01000113">
    <property type="protein sequence ID" value="RUS87368.1"/>
    <property type="molecule type" value="Genomic_DNA"/>
</dbReference>
<evidence type="ECO:0000313" key="2">
    <source>
        <dbReference type="EMBL" id="RUS87368.1"/>
    </source>
</evidence>
<comment type="caution">
    <text evidence="2">The sequence shown here is derived from an EMBL/GenBank/DDBJ whole genome shotgun (WGS) entry which is preliminary data.</text>
</comment>
<dbReference type="OrthoDB" id="382863at2759"/>
<feature type="region of interest" description="Disordered" evidence="1">
    <location>
        <begin position="1"/>
        <end position="20"/>
    </location>
</feature>
<dbReference type="PANTHER" id="PTHR37404">
    <property type="entry name" value="HCG1796489"/>
    <property type="match status" value="1"/>
</dbReference>
<sequence length="336" mass="39357">MHHEVKYNERQDAKNWHHTSTGVGHHYRPGYYFPDSEFKTLLREPLPPKLAKEDEVTKDKPYLTTKEYFHDQKFPGLLYKDRQQKKAPGHWKVTYMKDLTEKLGQGGWRRPLTMGNQLSEMKAEFQAKNPEVKHKYNFEEVYRPQNFLLQDHHKEGPSKLGAASTQNPKLQGKPFYVKDKGILNILDPYLSTTQRDHRMFPKEEVDAYPRKDVPTYWQCEDYTKAWGHGLHHNPLPKDNVPRDKLPMRDEMVFPTATKIPRLPKSLVPVPHAGLKTLYDESFQTPSHVNMKENYYCPVDTPFKLPDPSSKSIYTAPKMYTTEYQNIGCRNPITVTK</sequence>
<organism evidence="2 3">
    <name type="scientific">Elysia chlorotica</name>
    <name type="common">Eastern emerald elysia</name>
    <name type="synonym">Sea slug</name>
    <dbReference type="NCBI Taxonomy" id="188477"/>
    <lineage>
        <taxon>Eukaryota</taxon>
        <taxon>Metazoa</taxon>
        <taxon>Spiralia</taxon>
        <taxon>Lophotrochozoa</taxon>
        <taxon>Mollusca</taxon>
        <taxon>Gastropoda</taxon>
        <taxon>Heterobranchia</taxon>
        <taxon>Euthyneura</taxon>
        <taxon>Panpulmonata</taxon>
        <taxon>Sacoglossa</taxon>
        <taxon>Placobranchoidea</taxon>
        <taxon>Plakobranchidae</taxon>
        <taxon>Elysia</taxon>
    </lineage>
</organism>
<name>A0A433U0U4_ELYCH</name>
<accession>A0A433U0U4</accession>
<protein>
    <submittedName>
        <fullName evidence="2">Uncharacterized protein</fullName>
    </submittedName>
</protein>
<reference evidence="2 3" key="1">
    <citation type="submission" date="2019-01" db="EMBL/GenBank/DDBJ databases">
        <title>A draft genome assembly of the solar-powered sea slug Elysia chlorotica.</title>
        <authorList>
            <person name="Cai H."/>
            <person name="Li Q."/>
            <person name="Fang X."/>
            <person name="Li J."/>
            <person name="Curtis N.E."/>
            <person name="Altenburger A."/>
            <person name="Shibata T."/>
            <person name="Feng M."/>
            <person name="Maeda T."/>
            <person name="Schwartz J.A."/>
            <person name="Shigenobu S."/>
            <person name="Lundholm N."/>
            <person name="Nishiyama T."/>
            <person name="Yang H."/>
            <person name="Hasebe M."/>
            <person name="Li S."/>
            <person name="Pierce S.K."/>
            <person name="Wang J."/>
        </authorList>
    </citation>
    <scope>NUCLEOTIDE SEQUENCE [LARGE SCALE GENOMIC DNA]</scope>
    <source>
        <strain evidence="2">EC2010</strain>
        <tissue evidence="2">Whole organism of an adult</tissue>
    </source>
</reference>
<keyword evidence="3" id="KW-1185">Reference proteome</keyword>
<feature type="region of interest" description="Disordered" evidence="1">
    <location>
        <begin position="152"/>
        <end position="173"/>
    </location>
</feature>
<dbReference type="AlphaFoldDB" id="A0A433U0U4"/>
<evidence type="ECO:0000313" key="3">
    <source>
        <dbReference type="Proteomes" id="UP000271974"/>
    </source>
</evidence>
<dbReference type="Proteomes" id="UP000271974">
    <property type="component" value="Unassembled WGS sequence"/>
</dbReference>
<gene>
    <name evidence="2" type="ORF">EGW08_004910</name>
</gene>
<dbReference type="InterPro" id="IPR053347">
    <property type="entry name" value="Axonemal_MT_stabilizer"/>
</dbReference>
<feature type="compositionally biased region" description="Basic and acidic residues" evidence="1">
    <location>
        <begin position="1"/>
        <end position="15"/>
    </location>
</feature>